<dbReference type="InterPro" id="IPR007529">
    <property type="entry name" value="Znf_HIT"/>
</dbReference>
<comment type="caution">
    <text evidence="3">The sequence shown here is derived from an EMBL/GenBank/DDBJ whole genome shotgun (WGS) entry which is preliminary data.</text>
</comment>
<dbReference type="Pfam" id="PF04795">
    <property type="entry name" value="PAPA-1"/>
    <property type="match status" value="1"/>
</dbReference>
<protein>
    <submittedName>
        <fullName evidence="3">INO80 complex subunit B</fullName>
    </submittedName>
</protein>
<dbReference type="PANTHER" id="PTHR21561:SF12">
    <property type="entry name" value="INO80 COMPLEX SUBUNIT B"/>
    <property type="match status" value="1"/>
</dbReference>
<evidence type="ECO:0000313" key="4">
    <source>
        <dbReference type="Proteomes" id="UP000440578"/>
    </source>
</evidence>
<reference evidence="3 4" key="1">
    <citation type="submission" date="2019-07" db="EMBL/GenBank/DDBJ databases">
        <title>Draft genome assembly of a fouling barnacle, Amphibalanus amphitrite (Darwin, 1854): The first reference genome for Thecostraca.</title>
        <authorList>
            <person name="Kim W."/>
        </authorList>
    </citation>
    <scope>NUCLEOTIDE SEQUENCE [LARGE SCALE GENOMIC DNA]</scope>
    <source>
        <strain evidence="3">SNU_AA5</strain>
        <tissue evidence="3">Soma without cirri and trophi</tissue>
    </source>
</reference>
<dbReference type="Proteomes" id="UP000440578">
    <property type="component" value="Unassembled WGS sequence"/>
</dbReference>
<dbReference type="SMART" id="SM01406">
    <property type="entry name" value="PAPA-1"/>
    <property type="match status" value="1"/>
</dbReference>
<dbReference type="EMBL" id="VIIS01001605">
    <property type="protein sequence ID" value="KAF0295641.1"/>
    <property type="molecule type" value="Genomic_DNA"/>
</dbReference>
<accession>A0A6A4W1H7</accession>
<feature type="compositionally biased region" description="Basic residues" evidence="1">
    <location>
        <begin position="52"/>
        <end position="66"/>
    </location>
</feature>
<dbReference type="GO" id="GO:0006338">
    <property type="term" value="P:chromatin remodeling"/>
    <property type="evidence" value="ECO:0007669"/>
    <property type="project" value="InterPro"/>
</dbReference>
<dbReference type="AlphaFoldDB" id="A0A6A4W1H7"/>
<feature type="domain" description="INO80 complex subunit B-like conserved region" evidence="2">
    <location>
        <begin position="48"/>
        <end position="124"/>
    </location>
</feature>
<dbReference type="InterPro" id="IPR006880">
    <property type="entry name" value="INO80B_C"/>
</dbReference>
<dbReference type="InterPro" id="IPR029523">
    <property type="entry name" value="INO80B/Ies2"/>
</dbReference>
<keyword evidence="4" id="KW-1185">Reference proteome</keyword>
<evidence type="ECO:0000313" key="3">
    <source>
        <dbReference type="EMBL" id="KAF0295641.1"/>
    </source>
</evidence>
<dbReference type="GO" id="GO:0031011">
    <property type="term" value="C:Ino80 complex"/>
    <property type="evidence" value="ECO:0007669"/>
    <property type="project" value="InterPro"/>
</dbReference>
<proteinExistence type="predicted"/>
<name>A0A6A4W1H7_AMPAM</name>
<evidence type="ECO:0000259" key="2">
    <source>
        <dbReference type="SMART" id="SM01406"/>
    </source>
</evidence>
<feature type="region of interest" description="Disordered" evidence="1">
    <location>
        <begin position="16"/>
        <end position="89"/>
    </location>
</feature>
<organism evidence="3 4">
    <name type="scientific">Amphibalanus amphitrite</name>
    <name type="common">Striped barnacle</name>
    <name type="synonym">Balanus amphitrite</name>
    <dbReference type="NCBI Taxonomy" id="1232801"/>
    <lineage>
        <taxon>Eukaryota</taxon>
        <taxon>Metazoa</taxon>
        <taxon>Ecdysozoa</taxon>
        <taxon>Arthropoda</taxon>
        <taxon>Crustacea</taxon>
        <taxon>Multicrustacea</taxon>
        <taxon>Cirripedia</taxon>
        <taxon>Thoracica</taxon>
        <taxon>Thoracicalcarea</taxon>
        <taxon>Balanomorpha</taxon>
        <taxon>Balanoidea</taxon>
        <taxon>Balanidae</taxon>
        <taxon>Amphibalaninae</taxon>
        <taxon>Amphibalanus</taxon>
    </lineage>
</organism>
<dbReference type="Pfam" id="PF04438">
    <property type="entry name" value="zf-HIT"/>
    <property type="match status" value="1"/>
</dbReference>
<feature type="compositionally biased region" description="Basic and acidic residues" evidence="1">
    <location>
        <begin position="39"/>
        <end position="51"/>
    </location>
</feature>
<dbReference type="OrthoDB" id="2021186at2759"/>
<dbReference type="CDD" id="cd23021">
    <property type="entry name" value="zf-HIT_IN80B"/>
    <property type="match status" value="1"/>
</dbReference>
<sequence>MRNPLLMTARQRALLDKRSGDDSMESFPAEPLLALPSGYREKTEMTAEMVERHKKKTERRREQAKKHREEEKKKTVSRLLNKSESRAGRGAAKAKAAAAAAAAVPAIVYRQTVTGSELRLPVGVAAPITAQPPRVPPKPQLCGVAGCSNPRRYSCSVTGVPLCSLECFRAIAAQRARTQKTPAVSVTS</sequence>
<dbReference type="PANTHER" id="PTHR21561">
    <property type="entry name" value="INO80 COMPLEX SUBUNIT B"/>
    <property type="match status" value="1"/>
</dbReference>
<gene>
    <name evidence="3" type="primary">INO80B_0</name>
    <name evidence="3" type="ORF">FJT64_006861</name>
</gene>
<evidence type="ECO:0000256" key="1">
    <source>
        <dbReference type="SAM" id="MobiDB-lite"/>
    </source>
</evidence>